<feature type="binding site" evidence="10">
    <location>
        <position position="197"/>
    </location>
    <ligand>
        <name>Mn(2+)</name>
        <dbReference type="ChEBI" id="CHEBI:29035"/>
        <label>1</label>
    </ligand>
</feature>
<comment type="function">
    <text evidence="10">Hydrolyzes the pyrophosphate bond of UDP-2,3-diacylglucosamine to yield 2,3-diacylglucosamine 1-phosphate (lipid X) and UMP by catalyzing the attack of water at the alpha-P atom. Involved in the biosynthesis of lipid A, a phosphorylated glycolipid that anchors the lipopolysaccharide to the outer membrane of the cell.</text>
</comment>
<feature type="binding site" evidence="10">
    <location>
        <position position="122"/>
    </location>
    <ligand>
        <name>substrate</name>
    </ligand>
</feature>
<feature type="binding site" evidence="10">
    <location>
        <position position="195"/>
    </location>
    <ligand>
        <name>substrate</name>
    </ligand>
</feature>
<dbReference type="SUPFAM" id="SSF56300">
    <property type="entry name" value="Metallo-dependent phosphatases"/>
    <property type="match status" value="1"/>
</dbReference>
<dbReference type="Proteomes" id="UP000709336">
    <property type="component" value="Unassembled WGS sequence"/>
</dbReference>
<keyword evidence="4 10" id="KW-0441">Lipid A biosynthesis</keyword>
<evidence type="ECO:0000256" key="10">
    <source>
        <dbReference type="HAMAP-Rule" id="MF_00575"/>
    </source>
</evidence>
<evidence type="ECO:0000313" key="12">
    <source>
        <dbReference type="EMBL" id="NMH61265.1"/>
    </source>
</evidence>
<keyword evidence="6 10" id="KW-0378">Hydrolase</keyword>
<feature type="binding site" evidence="10">
    <location>
        <begin position="79"/>
        <end position="80"/>
    </location>
    <ligand>
        <name>substrate</name>
    </ligand>
</feature>
<dbReference type="InterPro" id="IPR010138">
    <property type="entry name" value="UDP-diacylglucosamine_Hdrlase"/>
</dbReference>
<evidence type="ECO:0000256" key="9">
    <source>
        <dbReference type="ARBA" id="ARBA00023211"/>
    </source>
</evidence>
<dbReference type="NCBIfam" id="TIGR01854">
    <property type="entry name" value="lipid_A_lpxH"/>
    <property type="match status" value="1"/>
</dbReference>
<dbReference type="InterPro" id="IPR043461">
    <property type="entry name" value="LpxH-like"/>
</dbReference>
<feature type="binding site" evidence="10">
    <location>
        <position position="11"/>
    </location>
    <ligand>
        <name>Mn(2+)</name>
        <dbReference type="ChEBI" id="CHEBI:29035"/>
        <label>1</label>
    </ligand>
</feature>
<comment type="caution">
    <text evidence="10">Lacks conserved residue(s) required for the propagation of feature annotation.</text>
</comment>
<evidence type="ECO:0000256" key="2">
    <source>
        <dbReference type="ARBA" id="ARBA00022516"/>
    </source>
</evidence>
<gene>
    <name evidence="10 12" type="primary">lpxH</name>
    <name evidence="12" type="ORF">HCJ96_14635</name>
</gene>
<evidence type="ECO:0000313" key="13">
    <source>
        <dbReference type="Proteomes" id="UP000709336"/>
    </source>
</evidence>
<accession>A0ABX1R490</accession>
<evidence type="ECO:0000256" key="6">
    <source>
        <dbReference type="ARBA" id="ARBA00022801"/>
    </source>
</evidence>
<feature type="binding site" evidence="10">
    <location>
        <position position="195"/>
    </location>
    <ligand>
        <name>Mn(2+)</name>
        <dbReference type="ChEBI" id="CHEBI:29035"/>
        <label>2</label>
    </ligand>
</feature>
<evidence type="ECO:0000259" key="11">
    <source>
        <dbReference type="Pfam" id="PF00149"/>
    </source>
</evidence>
<keyword evidence="5 10" id="KW-0479">Metal-binding</keyword>
<feature type="domain" description="Calcineurin-like phosphoesterase" evidence="11">
    <location>
        <begin position="5"/>
        <end position="199"/>
    </location>
</feature>
<dbReference type="Pfam" id="PF00149">
    <property type="entry name" value="Metallophos"/>
    <property type="match status" value="1"/>
</dbReference>
<dbReference type="GO" id="GO:0016787">
    <property type="term" value="F:hydrolase activity"/>
    <property type="evidence" value="ECO:0007669"/>
    <property type="project" value="UniProtKB-KW"/>
</dbReference>
<keyword evidence="3 10" id="KW-0997">Cell inner membrane</keyword>
<dbReference type="EMBL" id="JAATNW010000008">
    <property type="protein sequence ID" value="NMH61265.1"/>
    <property type="molecule type" value="Genomic_DNA"/>
</dbReference>
<feature type="binding site" evidence="10">
    <location>
        <position position="114"/>
    </location>
    <ligand>
        <name>Mn(2+)</name>
        <dbReference type="ChEBI" id="CHEBI:29035"/>
        <label>2</label>
    </ligand>
</feature>
<evidence type="ECO:0000256" key="3">
    <source>
        <dbReference type="ARBA" id="ARBA00022519"/>
    </source>
</evidence>
<dbReference type="Gene3D" id="3.60.21.10">
    <property type="match status" value="1"/>
</dbReference>
<keyword evidence="8 10" id="KW-0472">Membrane</keyword>
<organism evidence="12 13">
    <name type="scientific">Alteromonas ponticola</name>
    <dbReference type="NCBI Taxonomy" id="2720613"/>
    <lineage>
        <taxon>Bacteria</taxon>
        <taxon>Pseudomonadati</taxon>
        <taxon>Pseudomonadota</taxon>
        <taxon>Gammaproteobacteria</taxon>
        <taxon>Alteromonadales</taxon>
        <taxon>Alteromonadaceae</taxon>
        <taxon>Alteromonas/Salinimonas group</taxon>
        <taxon>Alteromonas</taxon>
    </lineage>
</organism>
<dbReference type="NCBIfam" id="NF003743">
    <property type="entry name" value="PRK05340.1"/>
    <property type="match status" value="1"/>
</dbReference>
<feature type="binding site" evidence="10">
    <location>
        <position position="79"/>
    </location>
    <ligand>
        <name>Mn(2+)</name>
        <dbReference type="ChEBI" id="CHEBI:29035"/>
        <label>2</label>
    </ligand>
</feature>
<comment type="similarity">
    <text evidence="10">Belongs to the LpxH family.</text>
</comment>
<evidence type="ECO:0000256" key="4">
    <source>
        <dbReference type="ARBA" id="ARBA00022556"/>
    </source>
</evidence>
<evidence type="ECO:0000256" key="5">
    <source>
        <dbReference type="ARBA" id="ARBA00022723"/>
    </source>
</evidence>
<sequence>MKFTYFISDLHLSEAYPDITQCLLQFLSTEAPQADALYVLGDLFDVWIGDDNVTPFNETIAAAFKKLSQHTPVYFIHGNRDFAIREGWTNKAGMTLLPEQFVVDLYGHKTLLTHGDELCTLDVEYQKFRRKSRGWWWPKLMLSLPLWLRRRIAEDGRKKSQLKQQRLTTEIMDVTPQEVVKVMEKYQVQRLIHGHTHRPNIHTLEVNGKPATRVVLGDWYDQGSILKVSRGAVELERRDFAAAVTEHSTVAK</sequence>
<feature type="binding site" evidence="10">
    <location>
        <position position="164"/>
    </location>
    <ligand>
        <name>substrate</name>
    </ligand>
</feature>
<feature type="binding site" evidence="10">
    <location>
        <position position="9"/>
    </location>
    <ligand>
        <name>Mn(2+)</name>
        <dbReference type="ChEBI" id="CHEBI:29035"/>
        <label>1</label>
    </ligand>
</feature>
<proteinExistence type="inferred from homology"/>
<feature type="binding site" evidence="10">
    <location>
        <position position="42"/>
    </location>
    <ligand>
        <name>Mn(2+)</name>
        <dbReference type="ChEBI" id="CHEBI:29035"/>
        <label>2</label>
    </ligand>
</feature>
<reference evidence="12 13" key="1">
    <citation type="submission" date="2020-03" db="EMBL/GenBank/DDBJ databases">
        <title>Alteromonas ponticola sp. nov., isolated from seawater.</title>
        <authorList>
            <person name="Yoon J.-H."/>
            <person name="Kim Y.-O."/>
        </authorList>
    </citation>
    <scope>NUCLEOTIDE SEQUENCE [LARGE SCALE GENOMIC DNA]</scope>
    <source>
        <strain evidence="12 13">MYP5</strain>
    </source>
</reference>
<dbReference type="PANTHER" id="PTHR34990">
    <property type="entry name" value="UDP-2,3-DIACYLGLUCOSAMINE HYDROLASE-RELATED"/>
    <property type="match status" value="1"/>
</dbReference>
<evidence type="ECO:0000256" key="1">
    <source>
        <dbReference type="ARBA" id="ARBA00022475"/>
    </source>
</evidence>
<dbReference type="PANTHER" id="PTHR34990:SF1">
    <property type="entry name" value="UDP-2,3-DIACYLGLUCOSAMINE HYDROLASE"/>
    <property type="match status" value="1"/>
</dbReference>
<keyword evidence="9 10" id="KW-0464">Manganese</keyword>
<comment type="catalytic activity">
    <reaction evidence="10">
        <text>UDP-2-N,3-O-bis[(3R)-3-hydroxytetradecanoyl]-alpha-D-glucosamine + H2O = 2-N,3-O-bis[(3R)-3-hydroxytetradecanoyl]-alpha-D-glucosaminyl 1-phosphate + UMP + 2 H(+)</text>
        <dbReference type="Rhea" id="RHEA:25213"/>
        <dbReference type="ChEBI" id="CHEBI:15377"/>
        <dbReference type="ChEBI" id="CHEBI:15378"/>
        <dbReference type="ChEBI" id="CHEBI:57865"/>
        <dbReference type="ChEBI" id="CHEBI:57957"/>
        <dbReference type="ChEBI" id="CHEBI:78847"/>
        <dbReference type="EC" id="3.6.1.54"/>
    </reaction>
</comment>
<dbReference type="EC" id="3.6.1.54" evidence="10"/>
<keyword evidence="13" id="KW-1185">Reference proteome</keyword>
<comment type="caution">
    <text evidence="12">The sequence shown here is derived from an EMBL/GenBank/DDBJ whole genome shotgun (WGS) entry which is preliminary data.</text>
</comment>
<name>A0ABX1R490_9ALTE</name>
<protein>
    <recommendedName>
        <fullName evidence="10">UDP-2,3-diacylglucosamine hydrolase</fullName>
        <ecNumber evidence="10">3.6.1.54</ecNumber>
    </recommendedName>
    <alternativeName>
        <fullName evidence="10">UDP-2,3-diacylglucosamine diphosphatase</fullName>
    </alternativeName>
</protein>
<dbReference type="InterPro" id="IPR029052">
    <property type="entry name" value="Metallo-depent_PP-like"/>
</dbReference>
<keyword evidence="7 10" id="KW-0443">Lipid metabolism</keyword>
<comment type="pathway">
    <text evidence="10">Glycolipid biosynthesis; lipid IV(A) biosynthesis; lipid IV(A) from (3R)-3-hydroxytetradecanoyl-[acyl-carrier-protein] and UDP-N-acetyl-alpha-D-glucosamine: step 4/6.</text>
</comment>
<evidence type="ECO:0000256" key="8">
    <source>
        <dbReference type="ARBA" id="ARBA00023136"/>
    </source>
</evidence>
<keyword evidence="2 10" id="KW-0444">Lipid biosynthesis</keyword>
<keyword evidence="1 10" id="KW-1003">Cell membrane</keyword>
<feature type="binding site" evidence="10">
    <location>
        <position position="42"/>
    </location>
    <ligand>
        <name>Mn(2+)</name>
        <dbReference type="ChEBI" id="CHEBI:29035"/>
        <label>1</label>
    </ligand>
</feature>
<comment type="cofactor">
    <cofactor evidence="10">
        <name>Mn(2+)</name>
        <dbReference type="ChEBI" id="CHEBI:29035"/>
    </cofactor>
    <text evidence="10">Binds 2 Mn(2+) ions per subunit in a binuclear metal center.</text>
</comment>
<dbReference type="CDD" id="cd07398">
    <property type="entry name" value="MPP_YbbF-LpxH"/>
    <property type="match status" value="1"/>
</dbReference>
<dbReference type="RefSeq" id="WP_169211830.1">
    <property type="nucleotide sequence ID" value="NZ_JAATNW010000008.1"/>
</dbReference>
<evidence type="ECO:0000256" key="7">
    <source>
        <dbReference type="ARBA" id="ARBA00023098"/>
    </source>
</evidence>
<dbReference type="InterPro" id="IPR004843">
    <property type="entry name" value="Calcineurin-like_PHP"/>
</dbReference>
<feature type="binding site" evidence="10">
    <location>
        <position position="160"/>
    </location>
    <ligand>
        <name>substrate</name>
    </ligand>
</feature>
<dbReference type="HAMAP" id="MF_00575">
    <property type="entry name" value="LpxH"/>
    <property type="match status" value="1"/>
</dbReference>
<comment type="subcellular location">
    <subcellularLocation>
        <location evidence="10">Cell inner membrane</location>
        <topology evidence="10">Peripheral membrane protein</topology>
        <orientation evidence="10">Cytoplasmic side</orientation>
    </subcellularLocation>
</comment>